<dbReference type="RefSeq" id="XP_013175634.1">
    <property type="nucleotide sequence ID" value="XM_013320180.1"/>
</dbReference>
<evidence type="ECO:0000256" key="1">
    <source>
        <dbReference type="SAM" id="SignalP"/>
    </source>
</evidence>
<name>A0AAJ7EFP7_PAPXU</name>
<reference evidence="2" key="1">
    <citation type="submission" date="2025-08" db="UniProtKB">
        <authorList>
            <consortium name="RefSeq"/>
        </authorList>
    </citation>
    <scope>IDENTIFICATION</scope>
</reference>
<accession>A0AAJ7EFP7</accession>
<gene>
    <name evidence="2" type="primary">LOC106123771</name>
</gene>
<feature type="chain" id="PRO_5042590227" evidence="1">
    <location>
        <begin position="18"/>
        <end position="282"/>
    </location>
</feature>
<dbReference type="AlphaFoldDB" id="A0AAJ7EFP7"/>
<evidence type="ECO:0000313" key="2">
    <source>
        <dbReference type="RefSeq" id="XP_013175634.1"/>
    </source>
</evidence>
<proteinExistence type="predicted"/>
<organism evidence="2">
    <name type="scientific">Papilio xuthus</name>
    <name type="common">Asian swallowtail butterfly</name>
    <dbReference type="NCBI Taxonomy" id="66420"/>
    <lineage>
        <taxon>Eukaryota</taxon>
        <taxon>Metazoa</taxon>
        <taxon>Ecdysozoa</taxon>
        <taxon>Arthropoda</taxon>
        <taxon>Hexapoda</taxon>
        <taxon>Insecta</taxon>
        <taxon>Pterygota</taxon>
        <taxon>Neoptera</taxon>
        <taxon>Endopterygota</taxon>
        <taxon>Lepidoptera</taxon>
        <taxon>Glossata</taxon>
        <taxon>Ditrysia</taxon>
        <taxon>Papilionoidea</taxon>
        <taxon>Papilionidae</taxon>
        <taxon>Papilioninae</taxon>
        <taxon>Papilio</taxon>
    </lineage>
</organism>
<dbReference type="Proteomes" id="UP000694872">
    <property type="component" value="Unplaced"/>
</dbReference>
<keyword evidence="1" id="KW-0732">Signal</keyword>
<dbReference type="KEGG" id="pxu:106123771"/>
<dbReference type="GeneID" id="106123771"/>
<feature type="signal peptide" evidence="1">
    <location>
        <begin position="1"/>
        <end position="17"/>
    </location>
</feature>
<protein>
    <submittedName>
        <fullName evidence="2">Uncharacterized protein LOC106123771</fullName>
    </submittedName>
</protein>
<sequence length="282" mass="32313">MLCLAYLACIILICVNAEHIVRCNNETNPKSTNSVTLVPSPDHVGGRYVMEWCTKGDKNITKWELYIYYNTTKKPDQCRHYNFTYDKTFKPHSHVEENMNIDLNCSNVCFSTLIDLIFESCYHIKNQLHKQKHKMQSYDQLIYITNNFTNVTILQYSIPVAKSSNSEDYVTVQWFMGPVPAARYEMKLSEQQGGAGEPWDVTENCTSAVHTVTCRLRVPPGAYTLVFELKEPWMYGSVAVDTASKDFNRTVTEVGWSSRCWARAQLCGGRTAQTRCCSWRCG</sequence>